<keyword evidence="6 7" id="KW-0472">Membrane</keyword>
<dbReference type="GO" id="GO:0005886">
    <property type="term" value="C:plasma membrane"/>
    <property type="evidence" value="ECO:0007669"/>
    <property type="project" value="TreeGrafter"/>
</dbReference>
<dbReference type="InterPro" id="IPR029044">
    <property type="entry name" value="Nucleotide-diphossugar_trans"/>
</dbReference>
<dbReference type="EMBL" id="AYZM01000079">
    <property type="protein sequence ID" value="KRN24964.1"/>
    <property type="molecule type" value="Genomic_DNA"/>
</dbReference>
<evidence type="ECO:0000256" key="1">
    <source>
        <dbReference type="ARBA" id="ARBA00004141"/>
    </source>
</evidence>
<evidence type="ECO:0000259" key="8">
    <source>
        <dbReference type="Pfam" id="PF13632"/>
    </source>
</evidence>
<dbReference type="Proteomes" id="UP000051442">
    <property type="component" value="Unassembled WGS sequence"/>
</dbReference>
<evidence type="ECO:0000313" key="9">
    <source>
        <dbReference type="EMBL" id="KRN24964.1"/>
    </source>
</evidence>
<evidence type="ECO:0000256" key="2">
    <source>
        <dbReference type="ARBA" id="ARBA00022676"/>
    </source>
</evidence>
<feature type="transmembrane region" description="Helical" evidence="7">
    <location>
        <begin position="9"/>
        <end position="27"/>
    </location>
</feature>
<evidence type="ECO:0000256" key="7">
    <source>
        <dbReference type="SAM" id="Phobius"/>
    </source>
</evidence>
<accession>A0A0R2FLB0</accession>
<evidence type="ECO:0000256" key="5">
    <source>
        <dbReference type="ARBA" id="ARBA00022989"/>
    </source>
</evidence>
<keyword evidence="3 9" id="KW-0808">Transferase</keyword>
<dbReference type="STRING" id="1423804.FD14_GL000433"/>
<dbReference type="Pfam" id="PF13632">
    <property type="entry name" value="Glyco_trans_2_3"/>
    <property type="match status" value="1"/>
</dbReference>
<organism evidence="9 10">
    <name type="scientific">Secundilactobacillus similis DSM 23365 = JCM 2765</name>
    <dbReference type="NCBI Taxonomy" id="1423804"/>
    <lineage>
        <taxon>Bacteria</taxon>
        <taxon>Bacillati</taxon>
        <taxon>Bacillota</taxon>
        <taxon>Bacilli</taxon>
        <taxon>Lactobacillales</taxon>
        <taxon>Lactobacillaceae</taxon>
        <taxon>Secundilactobacillus</taxon>
    </lineage>
</organism>
<sequence length="659" mass="75864">MGMSRKRKFVYFIAIGLSVLYLLWRIFFTIPWGTNLPVLIFGLALVISEVVSNLTAYVLIIFRLLESQSQEDFIIPDYDPTQPVPRVDILIVTHNEDVELLQKTINAATFIDYPEPEKVNIVVCDDGNRPEVATLAAKYHVQYIGMEGNHEAKSGNINHALAQLDAPLFALFDADMIPFSGFLKDTVPIFLRNFRRLEEDPDHTKPLGFIQTPQSFYNADIFQFNLFSEKIVANEQDFFSRDVNILNGHNQTALFTGSNAMFLRKAVDEVGGFPTDTITEDFELGSKINIAGYSSFATTQAQSSGTTPIDLKGVIKQRTRWARGVIQSCQNLHIFTNPKIPLLNRIILINTYLYWWSFLRRLIYIAAPILYALFKFQVVNANFWVLMIVWAPGYFLLHYVLNDASSEIRNERWGEVQETFFAPYLFFPVILETLRIRAKHFKVTQKKVSFSIKDKLYILPYFFMWLVTLIAIVKFNYGKWGAEIMVGSVITFWLMMHFINLSFCVFIAMGRNVYRNAERFDRHVVGRIKATGTDHWLVIHTNDVSDSGLSFTTKDVTQVLKDQQAFEGVIFHGKVPIHFTGKIIRLIQNDAGEVTYGATIVMRAQKDRNHYMQIIYDGSNGELPKEQDAWVTPFDELNMNLTMRLRTLERRVSVFRNRA</sequence>
<dbReference type="SUPFAM" id="SSF53448">
    <property type="entry name" value="Nucleotide-diphospho-sugar transferases"/>
    <property type="match status" value="1"/>
</dbReference>
<feature type="transmembrane region" description="Helical" evidence="7">
    <location>
        <begin position="39"/>
        <end position="62"/>
    </location>
</feature>
<keyword evidence="10" id="KW-1185">Reference proteome</keyword>
<evidence type="ECO:0000313" key="10">
    <source>
        <dbReference type="Proteomes" id="UP000051442"/>
    </source>
</evidence>
<dbReference type="PANTHER" id="PTHR43867">
    <property type="entry name" value="CELLULOSE SYNTHASE CATALYTIC SUBUNIT A [UDP-FORMING]"/>
    <property type="match status" value="1"/>
</dbReference>
<evidence type="ECO:0000256" key="4">
    <source>
        <dbReference type="ARBA" id="ARBA00022692"/>
    </source>
</evidence>
<keyword evidence="5 7" id="KW-1133">Transmembrane helix</keyword>
<comment type="caution">
    <text evidence="9">The sequence shown here is derived from an EMBL/GenBank/DDBJ whole genome shotgun (WGS) entry which is preliminary data.</text>
</comment>
<feature type="transmembrane region" description="Helical" evidence="7">
    <location>
        <begin position="352"/>
        <end position="371"/>
    </location>
</feature>
<name>A0A0R2FLB0_9LACO</name>
<dbReference type="CDD" id="cd06421">
    <property type="entry name" value="CESA_CelA_like"/>
    <property type="match status" value="1"/>
</dbReference>
<dbReference type="AlphaFoldDB" id="A0A0R2FLB0"/>
<dbReference type="InterPro" id="IPR050321">
    <property type="entry name" value="Glycosyltr_2/OpgH_subfam"/>
</dbReference>
<evidence type="ECO:0000256" key="3">
    <source>
        <dbReference type="ARBA" id="ARBA00022679"/>
    </source>
</evidence>
<dbReference type="RefSeq" id="WP_235809826.1">
    <property type="nucleotide sequence ID" value="NZ_AYZM01000079.1"/>
</dbReference>
<feature type="domain" description="Glycosyltransferase 2-like" evidence="8">
    <location>
        <begin position="192"/>
        <end position="391"/>
    </location>
</feature>
<feature type="transmembrane region" description="Helical" evidence="7">
    <location>
        <begin position="456"/>
        <end position="477"/>
    </location>
</feature>
<feature type="transmembrane region" description="Helical" evidence="7">
    <location>
        <begin position="489"/>
        <end position="509"/>
    </location>
</feature>
<protein>
    <submittedName>
        <fullName evidence="9">Glycosyltransferase</fullName>
    </submittedName>
</protein>
<feature type="transmembrane region" description="Helical" evidence="7">
    <location>
        <begin position="383"/>
        <end position="401"/>
    </location>
</feature>
<keyword evidence="4 7" id="KW-0812">Transmembrane</keyword>
<reference evidence="9 10" key="1">
    <citation type="journal article" date="2015" name="Genome Announc.">
        <title>Expanding the biotechnology potential of lactobacilli through comparative genomics of 213 strains and associated genera.</title>
        <authorList>
            <person name="Sun Z."/>
            <person name="Harris H.M."/>
            <person name="McCann A."/>
            <person name="Guo C."/>
            <person name="Argimon S."/>
            <person name="Zhang W."/>
            <person name="Yang X."/>
            <person name="Jeffery I.B."/>
            <person name="Cooney J.C."/>
            <person name="Kagawa T.F."/>
            <person name="Liu W."/>
            <person name="Song Y."/>
            <person name="Salvetti E."/>
            <person name="Wrobel A."/>
            <person name="Rasinkangas P."/>
            <person name="Parkhill J."/>
            <person name="Rea M.C."/>
            <person name="O'Sullivan O."/>
            <person name="Ritari J."/>
            <person name="Douillard F.P."/>
            <person name="Paul Ross R."/>
            <person name="Yang R."/>
            <person name="Briner A.E."/>
            <person name="Felis G.E."/>
            <person name="de Vos W.M."/>
            <person name="Barrangou R."/>
            <person name="Klaenhammer T.R."/>
            <person name="Caufield P.W."/>
            <person name="Cui Y."/>
            <person name="Zhang H."/>
            <person name="O'Toole P.W."/>
        </authorList>
    </citation>
    <scope>NUCLEOTIDE SEQUENCE [LARGE SCALE GENOMIC DNA]</scope>
    <source>
        <strain evidence="9 10">DSM 23365</strain>
    </source>
</reference>
<comment type="subcellular location">
    <subcellularLocation>
        <location evidence="1">Membrane</location>
        <topology evidence="1">Multi-pass membrane protein</topology>
    </subcellularLocation>
</comment>
<keyword evidence="2" id="KW-0328">Glycosyltransferase</keyword>
<gene>
    <name evidence="9" type="ORF">FD14_GL000433</name>
</gene>
<proteinExistence type="predicted"/>
<dbReference type="GO" id="GO:0016758">
    <property type="term" value="F:hexosyltransferase activity"/>
    <property type="evidence" value="ECO:0007669"/>
    <property type="project" value="TreeGrafter"/>
</dbReference>
<dbReference type="Gene3D" id="3.90.550.10">
    <property type="entry name" value="Spore Coat Polysaccharide Biosynthesis Protein SpsA, Chain A"/>
    <property type="match status" value="1"/>
</dbReference>
<evidence type="ECO:0000256" key="6">
    <source>
        <dbReference type="ARBA" id="ARBA00023136"/>
    </source>
</evidence>
<dbReference type="InterPro" id="IPR001173">
    <property type="entry name" value="Glyco_trans_2-like"/>
</dbReference>
<dbReference type="PATRIC" id="fig|1423804.4.peg.470"/>
<dbReference type="PANTHER" id="PTHR43867:SF2">
    <property type="entry name" value="CELLULOSE SYNTHASE CATALYTIC SUBUNIT A [UDP-FORMING]"/>
    <property type="match status" value="1"/>
</dbReference>